<keyword evidence="2" id="KW-0732">Signal</keyword>
<keyword evidence="4" id="KW-1185">Reference proteome</keyword>
<evidence type="ECO:0000256" key="2">
    <source>
        <dbReference type="SAM" id="SignalP"/>
    </source>
</evidence>
<evidence type="ECO:0000313" key="3">
    <source>
        <dbReference type="EMBL" id="SDF88211.1"/>
    </source>
</evidence>
<gene>
    <name evidence="3" type="ORF">SAMN05216241_10316</name>
</gene>
<dbReference type="STRING" id="1082479.SAMN05216241_10316"/>
<dbReference type="OrthoDB" id="7308154at2"/>
<feature type="signal peptide" evidence="2">
    <location>
        <begin position="1"/>
        <end position="25"/>
    </location>
</feature>
<feature type="chain" id="PRO_5011655083" evidence="2">
    <location>
        <begin position="26"/>
        <end position="99"/>
    </location>
</feature>
<feature type="region of interest" description="Disordered" evidence="1">
    <location>
        <begin position="20"/>
        <end position="40"/>
    </location>
</feature>
<dbReference type="Proteomes" id="UP000199415">
    <property type="component" value="Unassembled WGS sequence"/>
</dbReference>
<name>A0A1G7PPS3_9PROT</name>
<evidence type="ECO:0000313" key="4">
    <source>
        <dbReference type="Proteomes" id="UP000199415"/>
    </source>
</evidence>
<dbReference type="EMBL" id="FNCE01000003">
    <property type="protein sequence ID" value="SDF88211.1"/>
    <property type="molecule type" value="Genomic_DNA"/>
</dbReference>
<sequence length="99" mass="10465">MTLFHRTLTVAVLAAALAASAPAAAQDEEPQDPGAQAREGAEQILDALRGLLQMMPRYGMPQVQEDGDIVIPRLDEPENGDGEDAAPDDPDAGVTETRI</sequence>
<accession>A0A1G7PPS3</accession>
<organism evidence="3 4">
    <name type="scientific">Limimonas halophila</name>
    <dbReference type="NCBI Taxonomy" id="1082479"/>
    <lineage>
        <taxon>Bacteria</taxon>
        <taxon>Pseudomonadati</taxon>
        <taxon>Pseudomonadota</taxon>
        <taxon>Alphaproteobacteria</taxon>
        <taxon>Rhodospirillales</taxon>
        <taxon>Rhodovibrionaceae</taxon>
        <taxon>Limimonas</taxon>
    </lineage>
</organism>
<protein>
    <submittedName>
        <fullName evidence="3">Uncharacterized protein</fullName>
    </submittedName>
</protein>
<feature type="region of interest" description="Disordered" evidence="1">
    <location>
        <begin position="71"/>
        <end position="99"/>
    </location>
</feature>
<proteinExistence type="predicted"/>
<dbReference type="AlphaFoldDB" id="A0A1G7PPS3"/>
<dbReference type="RefSeq" id="WP_090019163.1">
    <property type="nucleotide sequence ID" value="NZ_FNCE01000003.1"/>
</dbReference>
<evidence type="ECO:0000256" key="1">
    <source>
        <dbReference type="SAM" id="MobiDB-lite"/>
    </source>
</evidence>
<feature type="compositionally biased region" description="Acidic residues" evidence="1">
    <location>
        <begin position="77"/>
        <end position="91"/>
    </location>
</feature>
<reference evidence="3 4" key="1">
    <citation type="submission" date="2016-10" db="EMBL/GenBank/DDBJ databases">
        <authorList>
            <person name="de Groot N.N."/>
        </authorList>
    </citation>
    <scope>NUCLEOTIDE SEQUENCE [LARGE SCALE GENOMIC DNA]</scope>
    <source>
        <strain evidence="3 4">DSM 25584</strain>
    </source>
</reference>